<dbReference type="PRINTS" id="PR00245">
    <property type="entry name" value="OLFACTORYR"/>
</dbReference>
<evidence type="ECO:0000256" key="2">
    <source>
        <dbReference type="ARBA" id="ARBA00004141"/>
    </source>
</evidence>
<evidence type="ECO:0000256" key="9">
    <source>
        <dbReference type="ARBA" id="ARBA00023170"/>
    </source>
</evidence>
<evidence type="ECO:0000256" key="5">
    <source>
        <dbReference type="ARBA" id="ARBA00022725"/>
    </source>
</evidence>
<evidence type="ECO:0000256" key="7">
    <source>
        <dbReference type="ARBA" id="ARBA00023040"/>
    </source>
</evidence>
<sequence>MTKFLLLGLTQNPQLQKILFVVPLPIFLFTVLANLLIVITISLSPTLSVPMYFFLTHLSFIDAIFTSVTTPKLITDLLHQRRTISWGGCLTQLFVEHFLGGVKVIVLIVMAYDRYVAICKPLHYATIMQQGLCKLLAVVAWIGGTLHATVQILFTVDLTFCGSNVIDHFMCDFFSLLKLACSHTYTLGMVVAANTGGMCLLIFFLLLISYIVILSCLKSHGSKGRRKALSTCGSHFTVVGKKVLSTCSSYIMVVALFFVPYIYIYVLPPGSEHKDKEMTVLCTMIAPLLNHLIYTLRNMEMKIATRKVWSKVVHSELK</sequence>
<dbReference type="GO" id="GO:0005886">
    <property type="term" value="C:plasma membrane"/>
    <property type="evidence" value="ECO:0007669"/>
    <property type="project" value="UniProtKB-ARBA"/>
</dbReference>
<dbReference type="PROSITE" id="PS50262">
    <property type="entry name" value="G_PROTEIN_RECEP_F1_2"/>
    <property type="match status" value="1"/>
</dbReference>
<dbReference type="InterPro" id="IPR017452">
    <property type="entry name" value="GPCR_Rhodpsn_7TM"/>
</dbReference>
<dbReference type="Proteomes" id="UP000631465">
    <property type="component" value="Unassembled WGS sequence"/>
</dbReference>
<comment type="caution">
    <text evidence="13">The sequence shown here is derived from an EMBL/GenBank/DDBJ whole genome shotgun (WGS) entry which is preliminary data.</text>
</comment>
<dbReference type="AlphaFoldDB" id="A0A833SG59"/>
<evidence type="ECO:0000256" key="11">
    <source>
        <dbReference type="SAM" id="Phobius"/>
    </source>
</evidence>
<feature type="transmembrane region" description="Helical" evidence="11">
    <location>
        <begin position="132"/>
        <end position="154"/>
    </location>
</feature>
<dbReference type="FunFam" id="1.20.1070.10:FF:000007">
    <property type="entry name" value="Olfactory receptor"/>
    <property type="match status" value="1"/>
</dbReference>
<evidence type="ECO:0000256" key="1">
    <source>
        <dbReference type="ARBA" id="ARBA00003929"/>
    </source>
</evidence>
<dbReference type="SUPFAM" id="SSF81321">
    <property type="entry name" value="Family A G protein-coupled receptor-like"/>
    <property type="match status" value="1"/>
</dbReference>
<keyword evidence="4 11" id="KW-0812">Transmembrane</keyword>
<dbReference type="InterPro" id="IPR000725">
    <property type="entry name" value="Olfact_rcpt"/>
</dbReference>
<dbReference type="Pfam" id="PF00001">
    <property type="entry name" value="7tm_1"/>
    <property type="match status" value="1"/>
</dbReference>
<evidence type="ECO:0000256" key="8">
    <source>
        <dbReference type="ARBA" id="ARBA00023136"/>
    </source>
</evidence>
<evidence type="ECO:0000256" key="6">
    <source>
        <dbReference type="ARBA" id="ARBA00022989"/>
    </source>
</evidence>
<dbReference type="PRINTS" id="PR00237">
    <property type="entry name" value="GPCRRHODOPSN"/>
</dbReference>
<dbReference type="Gene3D" id="1.20.1070.10">
    <property type="entry name" value="Rhodopsin 7-helix transmembrane proteins"/>
    <property type="match status" value="1"/>
</dbReference>
<evidence type="ECO:0000256" key="3">
    <source>
        <dbReference type="ARBA" id="ARBA00022606"/>
    </source>
</evidence>
<keyword evidence="3" id="KW-0716">Sensory transduction</keyword>
<dbReference type="InterPro" id="IPR000276">
    <property type="entry name" value="GPCR_Rhodpsn"/>
</dbReference>
<keyword evidence="10" id="KW-0807">Transducer</keyword>
<name>A0A833SG59_9CERV</name>
<feature type="transmembrane region" description="Helical" evidence="11">
    <location>
        <begin position="243"/>
        <end position="266"/>
    </location>
</feature>
<feature type="domain" description="G-protein coupled receptors family 1 profile" evidence="12">
    <location>
        <begin position="33"/>
        <end position="267"/>
    </location>
</feature>
<gene>
    <name evidence="13" type="ORF">G4228_019787</name>
</gene>
<dbReference type="PANTHER" id="PTHR48002">
    <property type="entry name" value="OLFACTORY RECEPTOR"/>
    <property type="match status" value="1"/>
</dbReference>
<keyword evidence="9" id="KW-0675">Receptor</keyword>
<dbReference type="GO" id="GO:0004984">
    <property type="term" value="F:olfactory receptor activity"/>
    <property type="evidence" value="ECO:0007669"/>
    <property type="project" value="InterPro"/>
</dbReference>
<evidence type="ECO:0000313" key="13">
    <source>
        <dbReference type="EMBL" id="KAF4008145.1"/>
    </source>
</evidence>
<dbReference type="EMBL" id="WMHW01000155">
    <property type="protein sequence ID" value="KAF4008145.1"/>
    <property type="molecule type" value="Genomic_DNA"/>
</dbReference>
<evidence type="ECO:0000256" key="10">
    <source>
        <dbReference type="ARBA" id="ARBA00023224"/>
    </source>
</evidence>
<keyword evidence="6 11" id="KW-1133">Transmembrane helix</keyword>
<feature type="transmembrane region" description="Helical" evidence="11">
    <location>
        <begin position="20"/>
        <end position="39"/>
    </location>
</feature>
<dbReference type="CDD" id="cd15939">
    <property type="entry name" value="7tmA_OR4A-like"/>
    <property type="match status" value="1"/>
</dbReference>
<evidence type="ECO:0000313" key="14">
    <source>
        <dbReference type="Proteomes" id="UP000631465"/>
    </source>
</evidence>
<proteinExistence type="predicted"/>
<feature type="transmembrane region" description="Helical" evidence="11">
    <location>
        <begin position="94"/>
        <end position="112"/>
    </location>
</feature>
<keyword evidence="14" id="KW-1185">Reference proteome</keyword>
<keyword evidence="8 11" id="KW-0472">Membrane</keyword>
<evidence type="ECO:0000256" key="4">
    <source>
        <dbReference type="ARBA" id="ARBA00022692"/>
    </source>
</evidence>
<reference evidence="13 14" key="1">
    <citation type="submission" date="2019-10" db="EMBL/GenBank/DDBJ databases">
        <title>Chromosome-level genome assembly of Tarim red deer.</title>
        <authorList>
            <person name="Ba H."/>
        </authorList>
    </citation>
    <scope>NUCLEOTIDE SEQUENCE [LARGE SCALE GENOMIC DNA]</scope>
    <source>
        <strain evidence="13">CEY-2017</strain>
        <tissue evidence="13">Blood</tissue>
    </source>
</reference>
<comment type="subcellular location">
    <subcellularLocation>
        <location evidence="2">Membrane</location>
        <topology evidence="2">Multi-pass membrane protein</topology>
    </subcellularLocation>
</comment>
<protein>
    <recommendedName>
        <fullName evidence="12">G-protein coupled receptors family 1 profile domain-containing protein</fullName>
    </recommendedName>
</protein>
<keyword evidence="5" id="KW-0552">Olfaction</keyword>
<accession>A0A833SG59</accession>
<organism evidence="13 14">
    <name type="scientific">Cervus hanglu yarkandensis</name>
    <name type="common">Yarkand deer</name>
    <dbReference type="NCBI Taxonomy" id="84702"/>
    <lineage>
        <taxon>Eukaryota</taxon>
        <taxon>Metazoa</taxon>
        <taxon>Chordata</taxon>
        <taxon>Craniata</taxon>
        <taxon>Vertebrata</taxon>
        <taxon>Euteleostomi</taxon>
        <taxon>Mammalia</taxon>
        <taxon>Eutheria</taxon>
        <taxon>Laurasiatheria</taxon>
        <taxon>Artiodactyla</taxon>
        <taxon>Ruminantia</taxon>
        <taxon>Pecora</taxon>
        <taxon>Cervidae</taxon>
        <taxon>Cervinae</taxon>
        <taxon>Cervus</taxon>
    </lineage>
</organism>
<dbReference type="InterPro" id="IPR050427">
    <property type="entry name" value="Olfactory_Receptors"/>
</dbReference>
<comment type="function">
    <text evidence="1">Putative odorant or sperm cell receptor.</text>
</comment>
<dbReference type="GO" id="GO:0004930">
    <property type="term" value="F:G protein-coupled receptor activity"/>
    <property type="evidence" value="ECO:0007669"/>
    <property type="project" value="UniProtKB-KW"/>
</dbReference>
<feature type="transmembrane region" description="Helical" evidence="11">
    <location>
        <begin position="278"/>
        <end position="296"/>
    </location>
</feature>
<keyword evidence="7" id="KW-0297">G-protein coupled receptor</keyword>
<feature type="transmembrane region" description="Helical" evidence="11">
    <location>
        <begin position="195"/>
        <end position="217"/>
    </location>
</feature>
<evidence type="ECO:0000259" key="12">
    <source>
        <dbReference type="PROSITE" id="PS50262"/>
    </source>
</evidence>